<dbReference type="SUPFAM" id="SSF52980">
    <property type="entry name" value="Restriction endonuclease-like"/>
    <property type="match status" value="1"/>
</dbReference>
<dbReference type="eggNOG" id="COG4636">
    <property type="taxonomic scope" value="Bacteria"/>
</dbReference>
<dbReference type="RefSeq" id="WP_013323929.1">
    <property type="nucleotide sequence ID" value="NC_014501.1"/>
</dbReference>
<dbReference type="CDD" id="cd06260">
    <property type="entry name" value="DUF820-like"/>
    <property type="match status" value="1"/>
</dbReference>
<dbReference type="AlphaFoldDB" id="E0UK99"/>
<dbReference type="Pfam" id="PF05685">
    <property type="entry name" value="Uma2"/>
    <property type="match status" value="1"/>
</dbReference>
<evidence type="ECO:0000259" key="1">
    <source>
        <dbReference type="Pfam" id="PF05685"/>
    </source>
</evidence>
<name>E0UK99_GLOV7</name>
<dbReference type="HOGENOM" id="CLU_076312_6_0_3"/>
<dbReference type="KEGG" id="cyj:Cyan7822_3931"/>
<dbReference type="InterPro" id="IPR012296">
    <property type="entry name" value="Nuclease_put_TT1808"/>
</dbReference>
<feature type="domain" description="Putative restriction endonuclease" evidence="1">
    <location>
        <begin position="12"/>
        <end position="180"/>
    </location>
</feature>
<dbReference type="Gene3D" id="3.90.1570.10">
    <property type="entry name" value="tt1808, chain A"/>
    <property type="match status" value="1"/>
</dbReference>
<evidence type="ECO:0000313" key="3">
    <source>
        <dbReference type="Proteomes" id="UP000008206"/>
    </source>
</evidence>
<sequence length="198" mass="23490">MQLKTEKRYYTPEEYLELEEAAEYKNEYLNGEIIPMVGGTTNHNKICLNICRNFPLTIDNQDYEVFMEGVRLWLPEYNFYTYPDVMVIKGQPIYHGKGKSNVTNPQIIIEVLSSSTQGYDRGDKFQYYRSLPTFQEYILIDQYRYFIEQYIKQSDNQWTINFYGGENAVLKFASVDWQISLQEVYQRIDFEAAEESNS</sequence>
<keyword evidence="3" id="KW-1185">Reference proteome</keyword>
<reference evidence="3" key="1">
    <citation type="journal article" date="2011" name="MBio">
        <title>Novel metabolic attributes of the genus Cyanothece, comprising a group of unicellular nitrogen-fixing Cyanobacteria.</title>
        <authorList>
            <person name="Bandyopadhyay A."/>
            <person name="Elvitigala T."/>
            <person name="Welsh E."/>
            <person name="Stockel J."/>
            <person name="Liberton M."/>
            <person name="Min H."/>
            <person name="Sherman L.A."/>
            <person name="Pakrasi H.B."/>
        </authorList>
    </citation>
    <scope>NUCLEOTIDE SEQUENCE [LARGE SCALE GENOMIC DNA]</scope>
    <source>
        <strain evidence="3">PCC 7822</strain>
    </source>
</reference>
<dbReference type="EMBL" id="CP002198">
    <property type="protein sequence ID" value="ADN15861.1"/>
    <property type="molecule type" value="Genomic_DNA"/>
</dbReference>
<evidence type="ECO:0000313" key="2">
    <source>
        <dbReference type="EMBL" id="ADN15861.1"/>
    </source>
</evidence>
<accession>E0UK99</accession>
<dbReference type="InterPro" id="IPR011335">
    <property type="entry name" value="Restrct_endonuc-II-like"/>
</dbReference>
<gene>
    <name evidence="2" type="ordered locus">Cyan7822_3931</name>
</gene>
<proteinExistence type="predicted"/>
<dbReference type="PANTHER" id="PTHR36558">
    <property type="entry name" value="GLR1098 PROTEIN"/>
    <property type="match status" value="1"/>
</dbReference>
<dbReference type="OrthoDB" id="424506at2"/>
<dbReference type="PANTHER" id="PTHR36558:SF1">
    <property type="entry name" value="RESTRICTION ENDONUCLEASE DOMAIN-CONTAINING PROTEIN-RELATED"/>
    <property type="match status" value="1"/>
</dbReference>
<dbReference type="Proteomes" id="UP000008206">
    <property type="component" value="Chromosome"/>
</dbReference>
<organism evidence="2 3">
    <name type="scientific">Gloeothece verrucosa (strain PCC 7822)</name>
    <name type="common">Cyanothece sp. (strain PCC 7822)</name>
    <dbReference type="NCBI Taxonomy" id="497965"/>
    <lineage>
        <taxon>Bacteria</taxon>
        <taxon>Bacillati</taxon>
        <taxon>Cyanobacteriota</taxon>
        <taxon>Cyanophyceae</taxon>
        <taxon>Oscillatoriophycideae</taxon>
        <taxon>Chroococcales</taxon>
        <taxon>Aphanothecaceae</taxon>
        <taxon>Gloeothece</taxon>
        <taxon>Gloeothece verrucosa</taxon>
    </lineage>
</organism>
<protein>
    <recommendedName>
        <fullName evidence="1">Putative restriction endonuclease domain-containing protein</fullName>
    </recommendedName>
</protein>
<dbReference type="InterPro" id="IPR008538">
    <property type="entry name" value="Uma2"/>
</dbReference>